<dbReference type="GO" id="GO:0016709">
    <property type="term" value="F:oxidoreductase activity, acting on paired donors, with incorporation or reduction of molecular oxygen, NAD(P)H as one donor, and incorporation of one atom of oxygen"/>
    <property type="evidence" value="ECO:0007669"/>
    <property type="project" value="TreeGrafter"/>
</dbReference>
<dbReference type="GO" id="GO:0016020">
    <property type="term" value="C:membrane"/>
    <property type="evidence" value="ECO:0007669"/>
    <property type="project" value="UniProtKB-SubCell"/>
</dbReference>
<dbReference type="PANTHER" id="PTHR24298:SF800">
    <property type="entry name" value="CYTOCHROME P450 89A2-RELATED"/>
    <property type="match status" value="1"/>
</dbReference>
<name>A0A7I8LD68_SPIIN</name>
<dbReference type="PRINTS" id="PR00463">
    <property type="entry name" value="EP450I"/>
</dbReference>
<organism evidence="8 9">
    <name type="scientific">Spirodela intermedia</name>
    <name type="common">Intermediate duckweed</name>
    <dbReference type="NCBI Taxonomy" id="51605"/>
    <lineage>
        <taxon>Eukaryota</taxon>
        <taxon>Viridiplantae</taxon>
        <taxon>Streptophyta</taxon>
        <taxon>Embryophyta</taxon>
        <taxon>Tracheophyta</taxon>
        <taxon>Spermatophyta</taxon>
        <taxon>Magnoliopsida</taxon>
        <taxon>Liliopsida</taxon>
        <taxon>Araceae</taxon>
        <taxon>Lemnoideae</taxon>
        <taxon>Spirodela</taxon>
    </lineage>
</organism>
<dbReference type="PANTHER" id="PTHR24298">
    <property type="entry name" value="FLAVONOID 3'-MONOOXYGENASE-RELATED"/>
    <property type="match status" value="1"/>
</dbReference>
<keyword evidence="6 7" id="KW-0349">Heme</keyword>
<evidence type="ECO:0000256" key="4">
    <source>
        <dbReference type="ARBA" id="ARBA00022989"/>
    </source>
</evidence>
<evidence type="ECO:0000256" key="3">
    <source>
        <dbReference type="ARBA" id="ARBA00022723"/>
    </source>
</evidence>
<keyword evidence="9" id="KW-1185">Reference proteome</keyword>
<evidence type="ECO:0000256" key="5">
    <source>
        <dbReference type="ARBA" id="ARBA00023136"/>
    </source>
</evidence>
<keyword evidence="4" id="KW-1133">Transmembrane helix</keyword>
<dbReference type="InterPro" id="IPR001128">
    <property type="entry name" value="Cyt_P450"/>
</dbReference>
<dbReference type="PRINTS" id="PR00385">
    <property type="entry name" value="P450"/>
</dbReference>
<evidence type="ECO:0000256" key="2">
    <source>
        <dbReference type="ARBA" id="ARBA00022692"/>
    </source>
</evidence>
<dbReference type="OrthoDB" id="1055148at2759"/>
<sequence>MVGDRDLAHEILVRHGAVFADRPSLSPALRLLTSNQGSIITARYGPLWRVLRRNLATEILNPSRVRQWADTREWVLHVLLDKLRLAATAGDGVVVVKETFQYAMFSLLVFLCIGEKLEEAAVREIEAVQRDVVRFFGNFSVFEFTPKITRYLFRGRWNHLLQLRERQREIFLTLIRSRRQQKESGVPGENSFRYSYLDSLLDLEILEEKGRKLNDEEIIALFSEFVTTGTSTTTSALEWIMANVVKHPIVQERLAEEAVVLEGLRRHPSAQLPFPPATTHEISLGGYTIPKGTSVGFAVVKMHLDGEMWPDPLEFRPERFLPGGEGEGVDITGNKNIQMMPFGGGRRICPGMSLALLHLEFFVANLVGEFRWGAAGGGEVDLTEKIEVSAVMRNPPARAHLLPPLAAPTGAAAARASPPAVEY</sequence>
<dbReference type="InterPro" id="IPR051103">
    <property type="entry name" value="Plant_metabolite_P450s"/>
</dbReference>
<dbReference type="Pfam" id="PF00067">
    <property type="entry name" value="p450"/>
    <property type="match status" value="1"/>
</dbReference>
<dbReference type="Proteomes" id="UP000663760">
    <property type="component" value="Chromosome 13"/>
</dbReference>
<comment type="similarity">
    <text evidence="7">Belongs to the cytochrome P450 family.</text>
</comment>
<evidence type="ECO:0000313" key="8">
    <source>
        <dbReference type="EMBL" id="CAA7407248.1"/>
    </source>
</evidence>
<comment type="subcellular location">
    <subcellularLocation>
        <location evidence="1">Membrane</location>
        <topology evidence="1">Single-pass membrane protein</topology>
    </subcellularLocation>
</comment>
<comment type="cofactor">
    <cofactor evidence="6">
        <name>heme</name>
        <dbReference type="ChEBI" id="CHEBI:30413"/>
    </cofactor>
</comment>
<proteinExistence type="inferred from homology"/>
<keyword evidence="3 6" id="KW-0479">Metal-binding</keyword>
<keyword evidence="7" id="KW-0560">Oxidoreductase</keyword>
<evidence type="ECO:0000313" key="9">
    <source>
        <dbReference type="Proteomes" id="UP000663760"/>
    </source>
</evidence>
<dbReference type="EMBL" id="LR746276">
    <property type="protein sequence ID" value="CAA7407248.1"/>
    <property type="molecule type" value="Genomic_DNA"/>
</dbReference>
<dbReference type="PROSITE" id="PS00086">
    <property type="entry name" value="CYTOCHROME_P450"/>
    <property type="match status" value="1"/>
</dbReference>
<dbReference type="AlphaFoldDB" id="A0A7I8LD68"/>
<evidence type="ECO:0000256" key="6">
    <source>
        <dbReference type="PIRSR" id="PIRSR602401-1"/>
    </source>
</evidence>
<gene>
    <name evidence="8" type="ORF">SI8410_13017926</name>
</gene>
<keyword evidence="7" id="KW-0503">Monooxygenase</keyword>
<dbReference type="InterPro" id="IPR036396">
    <property type="entry name" value="Cyt_P450_sf"/>
</dbReference>
<feature type="binding site" description="axial binding residue" evidence="6">
    <location>
        <position position="349"/>
    </location>
    <ligand>
        <name>heme</name>
        <dbReference type="ChEBI" id="CHEBI:30413"/>
    </ligand>
    <ligandPart>
        <name>Fe</name>
        <dbReference type="ChEBI" id="CHEBI:18248"/>
    </ligandPart>
</feature>
<dbReference type="SUPFAM" id="SSF48264">
    <property type="entry name" value="Cytochrome P450"/>
    <property type="match status" value="1"/>
</dbReference>
<keyword evidence="5" id="KW-0472">Membrane</keyword>
<dbReference type="InterPro" id="IPR017972">
    <property type="entry name" value="Cyt_P450_CS"/>
</dbReference>
<dbReference type="GO" id="GO:0005506">
    <property type="term" value="F:iron ion binding"/>
    <property type="evidence" value="ECO:0007669"/>
    <property type="project" value="InterPro"/>
</dbReference>
<keyword evidence="6 7" id="KW-0408">Iron</keyword>
<evidence type="ECO:0000256" key="7">
    <source>
        <dbReference type="RuleBase" id="RU000461"/>
    </source>
</evidence>
<protein>
    <submittedName>
        <fullName evidence="8">Uncharacterized protein</fullName>
    </submittedName>
</protein>
<reference evidence="8" key="1">
    <citation type="submission" date="2020-02" db="EMBL/GenBank/DDBJ databases">
        <authorList>
            <person name="Scholz U."/>
            <person name="Mascher M."/>
            <person name="Fiebig A."/>
        </authorList>
    </citation>
    <scope>NUCLEOTIDE SEQUENCE</scope>
</reference>
<evidence type="ECO:0000256" key="1">
    <source>
        <dbReference type="ARBA" id="ARBA00004167"/>
    </source>
</evidence>
<dbReference type="InterPro" id="IPR002401">
    <property type="entry name" value="Cyt_P450_E_grp-I"/>
</dbReference>
<keyword evidence="2" id="KW-0812">Transmembrane</keyword>
<dbReference type="CDD" id="cd11075">
    <property type="entry name" value="CYP77_89"/>
    <property type="match status" value="1"/>
</dbReference>
<dbReference type="Gene3D" id="1.10.630.10">
    <property type="entry name" value="Cytochrome P450"/>
    <property type="match status" value="1"/>
</dbReference>
<accession>A0A7I8LD68</accession>
<dbReference type="GO" id="GO:0020037">
    <property type="term" value="F:heme binding"/>
    <property type="evidence" value="ECO:0007669"/>
    <property type="project" value="InterPro"/>
</dbReference>